<proteinExistence type="predicted"/>
<accession>A0A813R731</accession>
<dbReference type="Proteomes" id="UP000677228">
    <property type="component" value="Unassembled WGS sequence"/>
</dbReference>
<reference evidence="2" key="1">
    <citation type="submission" date="2021-02" db="EMBL/GenBank/DDBJ databases">
        <authorList>
            <person name="Nowell W R."/>
        </authorList>
    </citation>
    <scope>NUCLEOTIDE SEQUENCE</scope>
</reference>
<dbReference type="EMBL" id="CAJNOQ010000248">
    <property type="protein sequence ID" value="CAF0777668.1"/>
    <property type="molecule type" value="Genomic_DNA"/>
</dbReference>
<dbReference type="Proteomes" id="UP000681722">
    <property type="component" value="Unassembled WGS sequence"/>
</dbReference>
<dbReference type="EMBL" id="CAJOBA010000385">
    <property type="protein sequence ID" value="CAF3527932.1"/>
    <property type="molecule type" value="Genomic_DNA"/>
</dbReference>
<dbReference type="EMBL" id="CAJNOK010000385">
    <property type="protein sequence ID" value="CAF0749477.1"/>
    <property type="molecule type" value="Genomic_DNA"/>
</dbReference>
<protein>
    <submittedName>
        <fullName evidence="2">Uncharacterized protein</fullName>
    </submittedName>
</protein>
<evidence type="ECO:0000313" key="4">
    <source>
        <dbReference type="EMBL" id="CAF3560399.1"/>
    </source>
</evidence>
<dbReference type="OrthoDB" id="9989790at2759"/>
<gene>
    <name evidence="2" type="ORF">GPM918_LOCUS2284</name>
    <name evidence="1" type="ORF">OVA965_LOCUS1923</name>
    <name evidence="4" type="ORF">SRO942_LOCUS2284</name>
    <name evidence="3" type="ORF">TMI583_LOCUS1923</name>
</gene>
<dbReference type="Proteomes" id="UP000682733">
    <property type="component" value="Unassembled WGS sequence"/>
</dbReference>
<evidence type="ECO:0000313" key="1">
    <source>
        <dbReference type="EMBL" id="CAF0749477.1"/>
    </source>
</evidence>
<keyword evidence="5" id="KW-1185">Reference proteome</keyword>
<organism evidence="2 5">
    <name type="scientific">Didymodactylos carnosus</name>
    <dbReference type="NCBI Taxonomy" id="1234261"/>
    <lineage>
        <taxon>Eukaryota</taxon>
        <taxon>Metazoa</taxon>
        <taxon>Spiralia</taxon>
        <taxon>Gnathifera</taxon>
        <taxon>Rotifera</taxon>
        <taxon>Eurotatoria</taxon>
        <taxon>Bdelloidea</taxon>
        <taxon>Philodinida</taxon>
        <taxon>Philodinidae</taxon>
        <taxon>Didymodactylos</taxon>
    </lineage>
</organism>
<comment type="caution">
    <text evidence="2">The sequence shown here is derived from an EMBL/GenBank/DDBJ whole genome shotgun (WGS) entry which is preliminary data.</text>
</comment>
<evidence type="ECO:0000313" key="2">
    <source>
        <dbReference type="EMBL" id="CAF0777668.1"/>
    </source>
</evidence>
<name>A0A813R731_9BILA</name>
<evidence type="ECO:0000313" key="5">
    <source>
        <dbReference type="Proteomes" id="UP000663829"/>
    </source>
</evidence>
<dbReference type="Proteomes" id="UP000663829">
    <property type="component" value="Unassembled WGS sequence"/>
</dbReference>
<dbReference type="EMBL" id="CAJOBC010000248">
    <property type="protein sequence ID" value="CAF3560399.1"/>
    <property type="molecule type" value="Genomic_DNA"/>
</dbReference>
<evidence type="ECO:0000313" key="3">
    <source>
        <dbReference type="EMBL" id="CAF3527932.1"/>
    </source>
</evidence>
<sequence>MSSSVHDISQSTATSICSVTSNGEQEKLNNTFTPFIQQRLNDENQREQVMLNLAAIERTTKILMNEFSYVNNNISNTVSHNPATNSTTSTSSTLLTSEIPSICQLQNTELYHQQLIYQTTSFLAQTQSLLQNLSSSLIATQMTSPTQESAIQATVTPSQEVLLTNNGKNNKTTNKRETKIKNKKIKDLPTKTIRQLSPSLSPVISPNFYETTQTDDTTEDTIKRTVVSPNCTKKSCSFSTITLNSSKKQTSKQSLPRSDKATIYYRKNFSKIQSASITINEILEKNISIYNLIEDYPIIRDSRPPNYQTLLPVLREIKGVDKLILSLYRKILTYEERMCCNLKGTNGFLPYPEHKMIWIDFTMMLILNDRKQIDCYTDLERQRLYELCDKENLSEYAEIVKKWNKNSKRYFGLNEEIFKKILQRTKTDEKQFVIDLFYATLPTEDIKCMIEAKRKTISWTDNSIIICYARPVHVHWIKQQWMKHFFEVDKTKKNRNEQELEIIRWKKCINWVINDLMENGLRRNHDINNDVEKQMKEDTQLQKRKSDLKIIENSTGEPSIILERINANITSSRNKKFKTDSTINNDQQSTNNKTVIVLPKLLPSDQQVQTISRINLNVVEYAVKLAQLIYDFNKELYNEEEQINSSLSLWPNLKQLQWIYDLTFRYYYVSEQNRIKIWYDCLCSFPKIFSNQDLSFENFHQLFYQKLNEENNNEINLERLIIITKMEDKNDN</sequence>
<dbReference type="AlphaFoldDB" id="A0A813R731"/>